<evidence type="ECO:0000256" key="1">
    <source>
        <dbReference type="SAM" id="MobiDB-lite"/>
    </source>
</evidence>
<dbReference type="AlphaFoldDB" id="A0A0G4ER90"/>
<gene>
    <name evidence="2" type="ORF">Vbra_4092</name>
</gene>
<dbReference type="EMBL" id="CDMY01000293">
    <property type="protein sequence ID" value="CEL99972.1"/>
    <property type="molecule type" value="Genomic_DNA"/>
</dbReference>
<dbReference type="SUPFAM" id="SSF82171">
    <property type="entry name" value="DPP6 N-terminal domain-like"/>
    <property type="match status" value="1"/>
</dbReference>
<dbReference type="InterPro" id="IPR011042">
    <property type="entry name" value="6-blade_b-propeller_TolB-like"/>
</dbReference>
<evidence type="ECO:0000313" key="3">
    <source>
        <dbReference type="Proteomes" id="UP000041254"/>
    </source>
</evidence>
<feature type="compositionally biased region" description="Low complexity" evidence="1">
    <location>
        <begin position="8"/>
        <end position="30"/>
    </location>
</feature>
<sequence length="574" mass="62515">MSRERSGTASASASHPPRSTSRTTPRTSHSQPAARPTLIDDDSHTICEFLSTLVHSRSAQGSALPPGVRSLHIVSHVPSSADDQSFPAIRTSLTFALPASLRQHDNNLWRTLLSSGAVLWGLPYRLRPKATVLKQLDRWVRRTDVGDNRCTGEAAGQGMVWQPDGMHITGLSGDRQSVFRVPLAETAFTPSQPHEVFTHVVPEILVPDSTSPISKGVDGKEAHLVGLDWQPYALRPTVALVWTSGIEVWQPMLSNADAPSAMSSTDDHTTYDWACRFWYRKPRALRVLWSPDGRSLLVVTKGEILIWSSSVLIPEAAMCLDEAMPGWCEPMRVGGGVWFDGSVIADVRWNPTGKSIAFIKTNADRSLTVSLLDMTSSARERYSVPAPSPHITHEPSHTMLVWTPDGAKLIASNSETLFALRCPCGVPPSMVAGHRSMSDGRGMRGGLGVMQRVGLDEARWEDRGKALEAYGIRMEADERCKDAAGRHCELLSFDIDPSCRRLAVMYGTSGAVWVYRCDVSMAAINLIGVVNNGDRIPVAVRFSPSVVQSASLLAVRWEASGSQQGGAEGKIIRG</sequence>
<dbReference type="Gene3D" id="2.120.10.30">
    <property type="entry name" value="TolB, C-terminal domain"/>
    <property type="match status" value="1"/>
</dbReference>
<proteinExistence type="predicted"/>
<organism evidence="2 3">
    <name type="scientific">Vitrella brassicaformis (strain CCMP3155)</name>
    <dbReference type="NCBI Taxonomy" id="1169540"/>
    <lineage>
        <taxon>Eukaryota</taxon>
        <taxon>Sar</taxon>
        <taxon>Alveolata</taxon>
        <taxon>Colpodellida</taxon>
        <taxon>Vitrellaceae</taxon>
        <taxon>Vitrella</taxon>
    </lineage>
</organism>
<reference evidence="2 3" key="1">
    <citation type="submission" date="2014-11" db="EMBL/GenBank/DDBJ databases">
        <authorList>
            <person name="Zhu J."/>
            <person name="Qi W."/>
            <person name="Song R."/>
        </authorList>
    </citation>
    <scope>NUCLEOTIDE SEQUENCE [LARGE SCALE GENOMIC DNA]</scope>
</reference>
<keyword evidence="3" id="KW-1185">Reference proteome</keyword>
<feature type="region of interest" description="Disordered" evidence="1">
    <location>
        <begin position="1"/>
        <end position="38"/>
    </location>
</feature>
<dbReference type="InParanoid" id="A0A0G4ER90"/>
<name>A0A0G4ER90_VITBC</name>
<dbReference type="Proteomes" id="UP000041254">
    <property type="component" value="Unassembled WGS sequence"/>
</dbReference>
<accession>A0A0G4ER90</accession>
<evidence type="ECO:0000313" key="2">
    <source>
        <dbReference type="EMBL" id="CEL99972.1"/>
    </source>
</evidence>
<protein>
    <submittedName>
        <fullName evidence="2">Uncharacterized protein</fullName>
    </submittedName>
</protein>
<dbReference type="VEuPathDB" id="CryptoDB:Vbra_4092"/>